<reference evidence="1" key="1">
    <citation type="journal article" date="2019" name="Environ. Microbiol.">
        <title>Fungal ecological strategies reflected in gene transcription - a case study of two litter decomposers.</title>
        <authorList>
            <person name="Barbi F."/>
            <person name="Kohler A."/>
            <person name="Barry K."/>
            <person name="Baskaran P."/>
            <person name="Daum C."/>
            <person name="Fauchery L."/>
            <person name="Ihrmark K."/>
            <person name="Kuo A."/>
            <person name="LaButti K."/>
            <person name="Lipzen A."/>
            <person name="Morin E."/>
            <person name="Grigoriev I.V."/>
            <person name="Henrissat B."/>
            <person name="Lindahl B."/>
            <person name="Martin F."/>
        </authorList>
    </citation>
    <scope>NUCLEOTIDE SEQUENCE</scope>
    <source>
        <strain evidence="1">JB14</strain>
    </source>
</reference>
<protein>
    <submittedName>
        <fullName evidence="1">Uncharacterized protein</fullName>
    </submittedName>
</protein>
<name>A0A6A4H782_9AGAR</name>
<evidence type="ECO:0000313" key="1">
    <source>
        <dbReference type="EMBL" id="KAE9393921.1"/>
    </source>
</evidence>
<gene>
    <name evidence="1" type="ORF">BT96DRAFT_202590</name>
</gene>
<dbReference type="Proteomes" id="UP000799118">
    <property type="component" value="Unassembled WGS sequence"/>
</dbReference>
<sequence length="84" mass="9794">MYFRAQCSPACSLSNLGCLLKLSTDDRFLQHFLHKDADKAWWRRGAARQLQFVVFLQISFFVYLSLANRLGHTGIESVIDRRCR</sequence>
<keyword evidence="2" id="KW-1185">Reference proteome</keyword>
<dbReference type="AlphaFoldDB" id="A0A6A4H782"/>
<accession>A0A6A4H782</accession>
<evidence type="ECO:0000313" key="2">
    <source>
        <dbReference type="Proteomes" id="UP000799118"/>
    </source>
</evidence>
<dbReference type="EMBL" id="ML769561">
    <property type="protein sequence ID" value="KAE9393921.1"/>
    <property type="molecule type" value="Genomic_DNA"/>
</dbReference>
<proteinExistence type="predicted"/>
<organism evidence="1 2">
    <name type="scientific">Gymnopus androsaceus JB14</name>
    <dbReference type="NCBI Taxonomy" id="1447944"/>
    <lineage>
        <taxon>Eukaryota</taxon>
        <taxon>Fungi</taxon>
        <taxon>Dikarya</taxon>
        <taxon>Basidiomycota</taxon>
        <taxon>Agaricomycotina</taxon>
        <taxon>Agaricomycetes</taxon>
        <taxon>Agaricomycetidae</taxon>
        <taxon>Agaricales</taxon>
        <taxon>Marasmiineae</taxon>
        <taxon>Omphalotaceae</taxon>
        <taxon>Gymnopus</taxon>
    </lineage>
</organism>